<reference evidence="14" key="1">
    <citation type="submission" date="2022-11" db="UniProtKB">
        <authorList>
            <consortium name="WormBaseParasite"/>
        </authorList>
    </citation>
    <scope>IDENTIFICATION</scope>
</reference>
<dbReference type="GO" id="GO:0005886">
    <property type="term" value="C:plasma membrane"/>
    <property type="evidence" value="ECO:0007669"/>
    <property type="project" value="TreeGrafter"/>
</dbReference>
<dbReference type="SMART" id="SM00248">
    <property type="entry name" value="ANK"/>
    <property type="match status" value="3"/>
</dbReference>
<evidence type="ECO:0000259" key="12">
    <source>
        <dbReference type="SMART" id="SM01420"/>
    </source>
</evidence>
<feature type="transmembrane region" description="Helical" evidence="11">
    <location>
        <begin position="546"/>
        <end position="569"/>
    </location>
</feature>
<dbReference type="Proteomes" id="UP000887581">
    <property type="component" value="Unplaced"/>
</dbReference>
<dbReference type="NCBIfam" id="TIGR00870">
    <property type="entry name" value="trp"/>
    <property type="match status" value="1"/>
</dbReference>
<dbReference type="FunFam" id="1.10.287.70:FF:000266">
    <property type="entry name" value="Transient receptor potential cation channel subfamily c member 1"/>
    <property type="match status" value="1"/>
</dbReference>
<dbReference type="Pfam" id="PF00520">
    <property type="entry name" value="Ion_trans"/>
    <property type="match status" value="1"/>
</dbReference>
<evidence type="ECO:0000256" key="2">
    <source>
        <dbReference type="ARBA" id="ARBA00022448"/>
    </source>
</evidence>
<feature type="domain" description="Transient receptor ion channel" evidence="12">
    <location>
        <begin position="187"/>
        <end position="249"/>
    </location>
</feature>
<feature type="region of interest" description="Disordered" evidence="10">
    <location>
        <begin position="1"/>
        <end position="20"/>
    </location>
</feature>
<feature type="transmembrane region" description="Helical" evidence="11">
    <location>
        <begin position="345"/>
        <end position="364"/>
    </location>
</feature>
<keyword evidence="6" id="KW-0040">ANK repeat</keyword>
<dbReference type="PRINTS" id="PR01097">
    <property type="entry name" value="TRNSRECEPTRP"/>
</dbReference>
<dbReference type="GO" id="GO:0051480">
    <property type="term" value="P:regulation of cytosolic calcium ion concentration"/>
    <property type="evidence" value="ECO:0007669"/>
    <property type="project" value="TreeGrafter"/>
</dbReference>
<dbReference type="SMART" id="SM01420">
    <property type="entry name" value="TRP_2"/>
    <property type="match status" value="1"/>
</dbReference>
<evidence type="ECO:0000256" key="11">
    <source>
        <dbReference type="SAM" id="Phobius"/>
    </source>
</evidence>
<name>A0A915PMI9_9BILA</name>
<evidence type="ECO:0000256" key="4">
    <source>
        <dbReference type="ARBA" id="ARBA00022737"/>
    </source>
</evidence>
<feature type="transmembrane region" description="Helical" evidence="11">
    <location>
        <begin position="504"/>
        <end position="526"/>
    </location>
</feature>
<evidence type="ECO:0000313" key="14">
    <source>
        <dbReference type="WBParaSite" id="sdigi.contig182.g5790.t1"/>
    </source>
</evidence>
<keyword evidence="2" id="KW-0813">Transport</keyword>
<comment type="subcellular location">
    <subcellularLocation>
        <location evidence="1">Membrane</location>
        <topology evidence="1">Multi-pass membrane protein</topology>
    </subcellularLocation>
</comment>
<dbReference type="WBParaSite" id="sdigi.contig182.g5790.t1">
    <property type="protein sequence ID" value="sdigi.contig182.g5790.t1"/>
    <property type="gene ID" value="sdigi.contig182.g5790"/>
</dbReference>
<dbReference type="PANTHER" id="PTHR10117:SF80">
    <property type="entry name" value="TRANSIENT-RECEPTOR-POTENTIAL-LIKE PROTEIN"/>
    <property type="match status" value="1"/>
</dbReference>
<keyword evidence="8 11" id="KW-0472">Membrane</keyword>
<dbReference type="InterPro" id="IPR002110">
    <property type="entry name" value="Ankyrin_rpt"/>
</dbReference>
<dbReference type="SUPFAM" id="SSF48403">
    <property type="entry name" value="Ankyrin repeat"/>
    <property type="match status" value="1"/>
</dbReference>
<dbReference type="GO" id="GO:0070679">
    <property type="term" value="F:inositol 1,4,5 trisphosphate binding"/>
    <property type="evidence" value="ECO:0007669"/>
    <property type="project" value="TreeGrafter"/>
</dbReference>
<feature type="transmembrane region" description="Helical" evidence="11">
    <location>
        <begin position="460"/>
        <end position="483"/>
    </location>
</feature>
<evidence type="ECO:0000256" key="5">
    <source>
        <dbReference type="ARBA" id="ARBA00022989"/>
    </source>
</evidence>
<evidence type="ECO:0000256" key="6">
    <source>
        <dbReference type="ARBA" id="ARBA00023043"/>
    </source>
</evidence>
<accession>A0A915PMI9</accession>
<evidence type="ECO:0000256" key="9">
    <source>
        <dbReference type="ARBA" id="ARBA00023303"/>
    </source>
</evidence>
<keyword evidence="13" id="KW-1185">Reference proteome</keyword>
<dbReference type="GO" id="GO:0007338">
    <property type="term" value="P:single fertilization"/>
    <property type="evidence" value="ECO:0007669"/>
    <property type="project" value="TreeGrafter"/>
</dbReference>
<dbReference type="InterPro" id="IPR036770">
    <property type="entry name" value="Ankyrin_rpt-contain_sf"/>
</dbReference>
<sequence>MLPLRNHPMSRGRSKTMTLTSTGSPVLKIKTHDLLNPQERKFLEAAELGDKPTVISCLEQKQQLPLNINAVDCMGRTAIEIAVDNENDELVELLLKEKDIRIGNALLCAIREGVYRTVELLINHDSITENMLGDGWASYIKENDIASAEYSSDISPVILAAHLNQFEILQMLLSKDAKIEIPHKHSCICESCDHERINDSLHHSLKRINTYKALASPAWMSLTRPDPILSAFKLSWELQNLSKIEHEFMDRYLQLSEQCMQFACDLLEQCRSTEEVIAILNKEQTANDENVDVWESKLSLCRLKLAVKYDQKRFVSHPHCQQLLTSIWYDGFPGRQHRGSFWNKVICIVLIILWPVLSICYILVPKSRIGRIVRAPFMKFLYYSTSFGCFLLLLTAATFEQYRNEKGEIKGRNTRAADRGPPPTLIESLVFIWVFGMFWSEVKQLWEEGFTKYIYQRWNWLDFLMMSVYVSMISLRAVAYYIFEMNDGRERFVIRTYWHSEEPILVAEALFAVGNIFSFSRIIYLFQMNPYLGPLQISLGCMLVDVAKFFFIFILMISSFSFGLAQLYWYYDPHTPVCLTMDVCKQEPNAFSSIASSYWTLLWSLFSITKIEDTNVIEQHYITQFVGSAMFITYHMTSIIVLLNMLIAMMSHSFQRVNDAADLEWKFHRTKLWMAYFGEGSSLSPPFNIIITPKAVYYFLRSLANIFKCTSGKYVGRPKSSTRATIRRPGYSRKRKKYGIDEANNEQWPLTYADPSTKIAVINVYKLVSRFILQARKEIKTDAVTGDDLLEIKQDIRSLRYELRDDRRKEIVRSSSHIDAVKRDIMRTMSATCFCPSRRTRRRNMARAKTLVHRVISTDKIR</sequence>
<dbReference type="InterPro" id="IPR013555">
    <property type="entry name" value="TRP_dom"/>
</dbReference>
<evidence type="ECO:0000256" key="10">
    <source>
        <dbReference type="SAM" id="MobiDB-lite"/>
    </source>
</evidence>
<organism evidence="13 14">
    <name type="scientific">Setaria digitata</name>
    <dbReference type="NCBI Taxonomy" id="48799"/>
    <lineage>
        <taxon>Eukaryota</taxon>
        <taxon>Metazoa</taxon>
        <taxon>Ecdysozoa</taxon>
        <taxon>Nematoda</taxon>
        <taxon>Chromadorea</taxon>
        <taxon>Rhabditida</taxon>
        <taxon>Spirurina</taxon>
        <taxon>Spiruromorpha</taxon>
        <taxon>Filarioidea</taxon>
        <taxon>Setariidae</taxon>
        <taxon>Setaria</taxon>
    </lineage>
</organism>
<keyword evidence="7" id="KW-0406">Ion transport</keyword>
<keyword evidence="3 11" id="KW-0812">Transmembrane</keyword>
<keyword evidence="4" id="KW-0677">Repeat</keyword>
<dbReference type="InterPro" id="IPR002153">
    <property type="entry name" value="TRPC_channel"/>
</dbReference>
<evidence type="ECO:0000313" key="13">
    <source>
        <dbReference type="Proteomes" id="UP000887581"/>
    </source>
</evidence>
<dbReference type="AlphaFoldDB" id="A0A915PMI9"/>
<protein>
    <submittedName>
        <fullName evidence="14">Transient receptor ion channel domain-containing protein</fullName>
    </submittedName>
</protein>
<dbReference type="GO" id="GO:0034703">
    <property type="term" value="C:cation channel complex"/>
    <property type="evidence" value="ECO:0007669"/>
    <property type="project" value="TreeGrafter"/>
</dbReference>
<dbReference type="Pfam" id="PF08344">
    <property type="entry name" value="TRP_2"/>
    <property type="match status" value="1"/>
</dbReference>
<keyword evidence="9" id="KW-0407">Ion channel</keyword>
<dbReference type="Gene3D" id="1.25.40.20">
    <property type="entry name" value="Ankyrin repeat-containing domain"/>
    <property type="match status" value="1"/>
</dbReference>
<evidence type="ECO:0000256" key="3">
    <source>
        <dbReference type="ARBA" id="ARBA00022692"/>
    </source>
</evidence>
<evidence type="ECO:0000256" key="8">
    <source>
        <dbReference type="ARBA" id="ARBA00023136"/>
    </source>
</evidence>
<dbReference type="GO" id="GO:0015279">
    <property type="term" value="F:store-operated calcium channel activity"/>
    <property type="evidence" value="ECO:0007669"/>
    <property type="project" value="TreeGrafter"/>
</dbReference>
<feature type="transmembrane region" description="Helical" evidence="11">
    <location>
        <begin position="621"/>
        <end position="647"/>
    </location>
</feature>
<feature type="transmembrane region" description="Helical" evidence="11">
    <location>
        <begin position="380"/>
        <end position="399"/>
    </location>
</feature>
<dbReference type="InterPro" id="IPR005821">
    <property type="entry name" value="Ion_trans_dom"/>
</dbReference>
<dbReference type="PANTHER" id="PTHR10117">
    <property type="entry name" value="TRANSIENT RECEPTOR POTENTIAL CHANNEL"/>
    <property type="match status" value="1"/>
</dbReference>
<proteinExistence type="predicted"/>
<evidence type="ECO:0000256" key="7">
    <source>
        <dbReference type="ARBA" id="ARBA00023065"/>
    </source>
</evidence>
<evidence type="ECO:0000256" key="1">
    <source>
        <dbReference type="ARBA" id="ARBA00004141"/>
    </source>
</evidence>
<keyword evidence="5 11" id="KW-1133">Transmembrane helix</keyword>